<feature type="domain" description="Protein kinase" evidence="10">
    <location>
        <begin position="26"/>
        <end position="281"/>
    </location>
</feature>
<evidence type="ECO:0000256" key="4">
    <source>
        <dbReference type="ARBA" id="ARBA00022741"/>
    </source>
</evidence>
<protein>
    <recommendedName>
        <fullName evidence="8">Serine/threonine-protein kinase PLK</fullName>
        <ecNumber evidence="8">2.7.11.21</ecNumber>
    </recommendedName>
    <alternativeName>
        <fullName evidence="8">Polo-like kinase</fullName>
    </alternativeName>
</protein>
<proteinExistence type="inferred from homology"/>
<dbReference type="PROSITE" id="PS50078">
    <property type="entry name" value="POLO_BOX"/>
    <property type="match status" value="1"/>
</dbReference>
<feature type="binding site" evidence="7">
    <location>
        <position position="55"/>
    </location>
    <ligand>
        <name>ATP</name>
        <dbReference type="ChEBI" id="CHEBI:30616"/>
    </ligand>
</feature>
<comment type="similarity">
    <text evidence="8">Belongs to the protein kinase superfamily. Ser/Thr protein kinase family. CDC5/Polo subfamily.</text>
</comment>
<evidence type="ECO:0000256" key="8">
    <source>
        <dbReference type="RuleBase" id="RU361162"/>
    </source>
</evidence>
<keyword evidence="3 8" id="KW-0808">Transferase</keyword>
<evidence type="ECO:0000259" key="11">
    <source>
        <dbReference type="PROSITE" id="PS50078"/>
    </source>
</evidence>
<dbReference type="Gene3D" id="3.30.1120.30">
    <property type="entry name" value="POLO box domain"/>
    <property type="match status" value="1"/>
</dbReference>
<evidence type="ECO:0000256" key="5">
    <source>
        <dbReference type="ARBA" id="ARBA00022777"/>
    </source>
</evidence>
<dbReference type="InterPro" id="IPR011009">
    <property type="entry name" value="Kinase-like_dom_sf"/>
</dbReference>
<sequence length="859" mass="97698">MDPQYLAEKYASKPSNQRNKILGGRYVKEKYLGKGGFAYCLQVTDTSNGESYAMKIIPKAVDGKKRAMDKIQNEISILSEMDHKNVAKCERYLEDDENVYIIMHLYKNKSMVELLKVRKRITEEETKCYIHQLVLGLKYIHSQNVVHRDLKLGNLFLSEKMELKIGDFGLSERISYPGELLKSMSGTPNYIAPEILINKEGHSYEVDIWAIGVITYTLIVGKPPFQSKNSKATCSRIKRLDYSFPKDIYISHEAKDFITSMLQLDPTDRPSIEEILEFSFLQGSFPDLCPPSSMYVQPENSELTNHKRKVLITPQKFGNARRPRSNMKSYRGRSPIADENDNLSQDIGQESNIINLDNSSGHVETMMKTVLKMDPVFLKKRRHPFRGSEKNPFRTRLQSVNSAIRAPSCNNDSGTPRGSEDEDSHENIKLKPACLKSDEVSTKESQKITEEPIGVNIVKWLDYSHKYGVAYLLSNNSIGVLYNDETKLIITPGNNGISCESPAVHGESGFLSRFGSQTSHFVQKIYYFNGLDMLVYSHDDFSACQVDKMSKDLKKKIKIFVYLRKLLTSEKPNDVNLSLVPQTRAQYDSTVVYLKKWSYVGAKLVFKLNTKMMQIVCGSPNKVGGPKSPTTSEIIFKYDVGHIMHYTHKGRSKVVTVSKADKRVIFSNSKGLDEKLSVIENLVQNPSHQMVNATPRTLCENRNTSAQSSRYDVTKNERSIYGFTPVQKKQNSHNIRQSRYKPKRKMYETHQSLSYTPFKDLTSKTSSYMGNAASSFNKAFLNQTGVHMSSNKNLRTVGLPPTSNSGSKPVGLWRDKYSELGTPRRFDFSNLPDQSTITTSCVRSKRNYSKESSVFRNRR</sequence>
<dbReference type="PROSITE" id="PS00108">
    <property type="entry name" value="PROTEIN_KINASE_ST"/>
    <property type="match status" value="1"/>
</dbReference>
<dbReference type="AlphaFoldDB" id="A0AAD1XNS3"/>
<keyword evidence="6 7" id="KW-0067">ATP-binding</keyword>
<dbReference type="InterPro" id="IPR017441">
    <property type="entry name" value="Protein_kinase_ATP_BS"/>
</dbReference>
<evidence type="ECO:0000259" key="10">
    <source>
        <dbReference type="PROSITE" id="PS50011"/>
    </source>
</evidence>
<feature type="compositionally biased region" description="Polar residues" evidence="9">
    <location>
        <begin position="400"/>
        <end position="416"/>
    </location>
</feature>
<dbReference type="EMBL" id="CAMPGE010017615">
    <property type="protein sequence ID" value="CAI2376083.1"/>
    <property type="molecule type" value="Genomic_DNA"/>
</dbReference>
<dbReference type="GO" id="GO:0005634">
    <property type="term" value="C:nucleus"/>
    <property type="evidence" value="ECO:0007669"/>
    <property type="project" value="TreeGrafter"/>
</dbReference>
<evidence type="ECO:0000256" key="3">
    <source>
        <dbReference type="ARBA" id="ARBA00022679"/>
    </source>
</evidence>
<dbReference type="Pfam" id="PF00069">
    <property type="entry name" value="Pkinase"/>
    <property type="match status" value="1"/>
</dbReference>
<dbReference type="Gene3D" id="1.10.510.10">
    <property type="entry name" value="Transferase(Phosphotransferase) domain 1"/>
    <property type="match status" value="1"/>
</dbReference>
<evidence type="ECO:0000256" key="1">
    <source>
        <dbReference type="ARBA" id="ARBA00011245"/>
    </source>
</evidence>
<dbReference type="InterPro" id="IPR033701">
    <property type="entry name" value="POLO_box_1"/>
</dbReference>
<dbReference type="PANTHER" id="PTHR24345">
    <property type="entry name" value="SERINE/THREONINE-PROTEIN KINASE PLK"/>
    <property type="match status" value="1"/>
</dbReference>
<evidence type="ECO:0000256" key="2">
    <source>
        <dbReference type="ARBA" id="ARBA00022527"/>
    </source>
</evidence>
<evidence type="ECO:0000256" key="7">
    <source>
        <dbReference type="PROSITE-ProRule" id="PRU10141"/>
    </source>
</evidence>
<accession>A0AAD1XNS3</accession>
<dbReference type="PROSITE" id="PS50011">
    <property type="entry name" value="PROTEIN_KINASE_DOM"/>
    <property type="match status" value="1"/>
</dbReference>
<evidence type="ECO:0000256" key="9">
    <source>
        <dbReference type="SAM" id="MobiDB-lite"/>
    </source>
</evidence>
<comment type="catalytic activity">
    <reaction evidence="8">
        <text>L-threonyl-[protein] + ATP = O-phospho-L-threonyl-[protein] + ADP + H(+)</text>
        <dbReference type="Rhea" id="RHEA:46608"/>
        <dbReference type="Rhea" id="RHEA-COMP:11060"/>
        <dbReference type="Rhea" id="RHEA-COMP:11605"/>
        <dbReference type="ChEBI" id="CHEBI:15378"/>
        <dbReference type="ChEBI" id="CHEBI:30013"/>
        <dbReference type="ChEBI" id="CHEBI:30616"/>
        <dbReference type="ChEBI" id="CHEBI:61977"/>
        <dbReference type="ChEBI" id="CHEBI:456216"/>
        <dbReference type="EC" id="2.7.11.21"/>
    </reaction>
</comment>
<keyword evidence="13" id="KW-1185">Reference proteome</keyword>
<evidence type="ECO:0000313" key="12">
    <source>
        <dbReference type="EMBL" id="CAI2376083.1"/>
    </source>
</evidence>
<dbReference type="GO" id="GO:0004674">
    <property type="term" value="F:protein serine/threonine kinase activity"/>
    <property type="evidence" value="ECO:0007669"/>
    <property type="project" value="UniProtKB-KW"/>
</dbReference>
<dbReference type="InterPro" id="IPR000719">
    <property type="entry name" value="Prot_kinase_dom"/>
</dbReference>
<gene>
    <name evidence="12" type="ORF">ECRASSUSDP1_LOCUS17452</name>
</gene>
<keyword evidence="5 8" id="KW-0418">Kinase</keyword>
<dbReference type="FunFam" id="1.10.510.10:FF:000571">
    <property type="entry name" value="Maternal embryonic leucine zipper kinase"/>
    <property type="match status" value="1"/>
</dbReference>
<dbReference type="Pfam" id="PF00659">
    <property type="entry name" value="POLO_box"/>
    <property type="match status" value="1"/>
</dbReference>
<dbReference type="PROSITE" id="PS00107">
    <property type="entry name" value="PROTEIN_KINASE_ATP"/>
    <property type="match status" value="1"/>
</dbReference>
<dbReference type="InterPro" id="IPR000959">
    <property type="entry name" value="POLO_box_dom"/>
</dbReference>
<keyword evidence="2 8" id="KW-0723">Serine/threonine-protein kinase</keyword>
<name>A0AAD1XNS3_EUPCR</name>
<dbReference type="CDD" id="cd13118">
    <property type="entry name" value="POLO_box_1"/>
    <property type="match status" value="1"/>
</dbReference>
<feature type="region of interest" description="Disordered" evidence="9">
    <location>
        <begin position="318"/>
        <end position="342"/>
    </location>
</feature>
<dbReference type="SUPFAM" id="SSF56112">
    <property type="entry name" value="Protein kinase-like (PK-like)"/>
    <property type="match status" value="1"/>
</dbReference>
<feature type="region of interest" description="Disordered" evidence="9">
    <location>
        <begin position="400"/>
        <end position="428"/>
    </location>
</feature>
<evidence type="ECO:0000256" key="6">
    <source>
        <dbReference type="ARBA" id="ARBA00022840"/>
    </source>
</evidence>
<reference evidence="12" key="1">
    <citation type="submission" date="2023-07" db="EMBL/GenBank/DDBJ databases">
        <authorList>
            <consortium name="AG Swart"/>
            <person name="Singh M."/>
            <person name="Singh A."/>
            <person name="Seah K."/>
            <person name="Emmerich C."/>
        </authorList>
    </citation>
    <scope>NUCLEOTIDE SEQUENCE</scope>
    <source>
        <strain evidence="12">DP1</strain>
    </source>
</reference>
<dbReference type="PANTHER" id="PTHR24345:SF0">
    <property type="entry name" value="CELL CYCLE SERINE_THREONINE-PROTEIN KINASE CDC5_MSD2"/>
    <property type="match status" value="1"/>
</dbReference>
<dbReference type="EC" id="2.7.11.21" evidence="8"/>
<dbReference type="InterPro" id="IPR036947">
    <property type="entry name" value="POLO_box_dom_sf"/>
</dbReference>
<dbReference type="SMART" id="SM00220">
    <property type="entry name" value="S_TKc"/>
    <property type="match status" value="1"/>
</dbReference>
<keyword evidence="4 7" id="KW-0547">Nucleotide-binding</keyword>
<feature type="domain" description="POLO box" evidence="11">
    <location>
        <begin position="456"/>
        <end position="569"/>
    </location>
</feature>
<dbReference type="SUPFAM" id="SSF82615">
    <property type="entry name" value="Polo-box domain"/>
    <property type="match status" value="1"/>
</dbReference>
<organism evidence="12 13">
    <name type="scientific">Euplotes crassus</name>
    <dbReference type="NCBI Taxonomy" id="5936"/>
    <lineage>
        <taxon>Eukaryota</taxon>
        <taxon>Sar</taxon>
        <taxon>Alveolata</taxon>
        <taxon>Ciliophora</taxon>
        <taxon>Intramacronucleata</taxon>
        <taxon>Spirotrichea</taxon>
        <taxon>Hypotrichia</taxon>
        <taxon>Euplotida</taxon>
        <taxon>Euplotidae</taxon>
        <taxon>Moneuplotes</taxon>
    </lineage>
</organism>
<evidence type="ECO:0000313" key="13">
    <source>
        <dbReference type="Proteomes" id="UP001295684"/>
    </source>
</evidence>
<comment type="caution">
    <text evidence="12">The sequence shown here is derived from an EMBL/GenBank/DDBJ whole genome shotgun (WGS) entry which is preliminary data.</text>
</comment>
<comment type="subunit">
    <text evidence="1">Monomer.</text>
</comment>
<dbReference type="Proteomes" id="UP001295684">
    <property type="component" value="Unassembled WGS sequence"/>
</dbReference>
<dbReference type="GO" id="GO:0005524">
    <property type="term" value="F:ATP binding"/>
    <property type="evidence" value="ECO:0007669"/>
    <property type="project" value="UniProtKB-UniRule"/>
</dbReference>
<dbReference type="InterPro" id="IPR008271">
    <property type="entry name" value="Ser/Thr_kinase_AS"/>
</dbReference>